<reference evidence="2" key="1">
    <citation type="journal article" date="2019" name="Int. J. Syst. Evol. Microbiol.">
        <title>The Global Catalogue of Microorganisms (GCM) 10K type strain sequencing project: providing services to taxonomists for standard genome sequencing and annotation.</title>
        <authorList>
            <consortium name="The Broad Institute Genomics Platform"/>
            <consortium name="The Broad Institute Genome Sequencing Center for Infectious Disease"/>
            <person name="Wu L."/>
            <person name="Ma J."/>
        </authorList>
    </citation>
    <scope>NUCLEOTIDE SEQUENCE [LARGE SCALE GENOMIC DNA]</scope>
    <source>
        <strain evidence="2">JCM 11574</strain>
    </source>
</reference>
<name>A0ABP6N8X4_9ACTN</name>
<dbReference type="EMBL" id="BAAAVM010000026">
    <property type="protein sequence ID" value="GAA3135879.1"/>
    <property type="molecule type" value="Genomic_DNA"/>
</dbReference>
<comment type="caution">
    <text evidence="1">The sequence shown here is derived from an EMBL/GenBank/DDBJ whole genome shotgun (WGS) entry which is preliminary data.</text>
</comment>
<keyword evidence="2" id="KW-1185">Reference proteome</keyword>
<accession>A0ABP6N8X4</accession>
<sequence length="111" mass="11977">MNDGGGTVTIEQIEADGDAGSTLRLTHHNPPRYEHREILSFAMTNEQPTEDGSGPLVLTTRKPMVLIGKLTQFPPRGDLYTLEQPVELVGLGGPDDLLAVIEKFPVKVGGL</sequence>
<evidence type="ECO:0000313" key="1">
    <source>
        <dbReference type="EMBL" id="GAA3135879.1"/>
    </source>
</evidence>
<gene>
    <name evidence="1" type="ORF">GCM10010521_22460</name>
</gene>
<dbReference type="Proteomes" id="UP001500893">
    <property type="component" value="Unassembled WGS sequence"/>
</dbReference>
<protein>
    <submittedName>
        <fullName evidence="1">Uncharacterized protein</fullName>
    </submittedName>
</protein>
<proteinExistence type="predicted"/>
<organism evidence="1 2">
    <name type="scientific">Streptomyces rameus</name>
    <dbReference type="NCBI Taxonomy" id="68261"/>
    <lineage>
        <taxon>Bacteria</taxon>
        <taxon>Bacillati</taxon>
        <taxon>Actinomycetota</taxon>
        <taxon>Actinomycetes</taxon>
        <taxon>Kitasatosporales</taxon>
        <taxon>Streptomycetaceae</taxon>
        <taxon>Streptomyces</taxon>
    </lineage>
</organism>
<dbReference type="RefSeq" id="WP_345049598.1">
    <property type="nucleotide sequence ID" value="NZ_BAAAVM010000026.1"/>
</dbReference>
<evidence type="ECO:0000313" key="2">
    <source>
        <dbReference type="Proteomes" id="UP001500893"/>
    </source>
</evidence>